<dbReference type="InterPro" id="IPR018202">
    <property type="entry name" value="Ser_caboxypep_ser_AS"/>
</dbReference>
<keyword evidence="4 10" id="KW-0121">Carboxypeptidase</keyword>
<dbReference type="PROSITE" id="PS00131">
    <property type="entry name" value="CARBOXYPEPT_SER_SER"/>
    <property type="match status" value="1"/>
</dbReference>
<dbReference type="PANTHER" id="PTHR11802:SF235">
    <property type="entry name" value="SERINE CARBOXYPEPTIDASE-LIKE 33"/>
    <property type="match status" value="1"/>
</dbReference>
<dbReference type="GO" id="GO:0004185">
    <property type="term" value="F:serine-type carboxypeptidase activity"/>
    <property type="evidence" value="ECO:0007669"/>
    <property type="project" value="UniProtKB-UniRule"/>
</dbReference>
<dbReference type="GO" id="GO:0006508">
    <property type="term" value="P:proteolysis"/>
    <property type="evidence" value="ECO:0007669"/>
    <property type="project" value="UniProtKB-KW"/>
</dbReference>
<dbReference type="FunFam" id="3.40.50.11320:FF:000001">
    <property type="entry name" value="Carboxypeptidase"/>
    <property type="match status" value="1"/>
</dbReference>
<keyword evidence="9" id="KW-0325">Glycoprotein</keyword>
<comment type="similarity">
    <text evidence="2 10">Belongs to the peptidase S10 family.</text>
</comment>
<dbReference type="FunFam" id="3.40.50.1820:FF:000013">
    <property type="entry name" value="Carboxypeptidase"/>
    <property type="match status" value="1"/>
</dbReference>
<proteinExistence type="inferred from homology"/>
<keyword evidence="5 10" id="KW-0645">Protease</keyword>
<keyword evidence="6" id="KW-0732">Signal</keyword>
<dbReference type="Gene3D" id="6.10.250.940">
    <property type="match status" value="1"/>
</dbReference>
<comment type="subcellular location">
    <subcellularLocation>
        <location evidence="1">Secreted</location>
    </subcellularLocation>
</comment>
<evidence type="ECO:0000256" key="1">
    <source>
        <dbReference type="ARBA" id="ARBA00004613"/>
    </source>
</evidence>
<keyword evidence="8" id="KW-1015">Disulfide bond</keyword>
<accession>A0ABD2YPM1</accession>
<dbReference type="FunFam" id="3.40.50.12670:FF:000002">
    <property type="entry name" value="Carboxypeptidase"/>
    <property type="match status" value="1"/>
</dbReference>
<keyword evidence="3" id="KW-0964">Secreted</keyword>
<evidence type="ECO:0000256" key="9">
    <source>
        <dbReference type="ARBA" id="ARBA00023180"/>
    </source>
</evidence>
<evidence type="ECO:0000313" key="13">
    <source>
        <dbReference type="Proteomes" id="UP001630127"/>
    </source>
</evidence>
<evidence type="ECO:0000256" key="10">
    <source>
        <dbReference type="RuleBase" id="RU361156"/>
    </source>
</evidence>
<dbReference type="InterPro" id="IPR001563">
    <property type="entry name" value="Peptidase_S10"/>
</dbReference>
<evidence type="ECO:0000256" key="3">
    <source>
        <dbReference type="ARBA" id="ARBA00022525"/>
    </source>
</evidence>
<evidence type="ECO:0000256" key="5">
    <source>
        <dbReference type="ARBA" id="ARBA00022670"/>
    </source>
</evidence>
<dbReference type="EC" id="3.4.16.-" evidence="10"/>
<dbReference type="GO" id="GO:0005576">
    <property type="term" value="C:extracellular region"/>
    <property type="evidence" value="ECO:0007669"/>
    <property type="project" value="UniProtKB-SubCell"/>
</dbReference>
<dbReference type="Pfam" id="PF00450">
    <property type="entry name" value="Peptidase_S10"/>
    <property type="match status" value="1"/>
</dbReference>
<keyword evidence="11" id="KW-0812">Transmembrane</keyword>
<dbReference type="Gene3D" id="3.40.50.11320">
    <property type="match status" value="1"/>
</dbReference>
<keyword evidence="13" id="KW-1185">Reference proteome</keyword>
<organism evidence="12 13">
    <name type="scientific">Cinchona calisaya</name>
    <dbReference type="NCBI Taxonomy" id="153742"/>
    <lineage>
        <taxon>Eukaryota</taxon>
        <taxon>Viridiplantae</taxon>
        <taxon>Streptophyta</taxon>
        <taxon>Embryophyta</taxon>
        <taxon>Tracheophyta</taxon>
        <taxon>Spermatophyta</taxon>
        <taxon>Magnoliopsida</taxon>
        <taxon>eudicotyledons</taxon>
        <taxon>Gunneridae</taxon>
        <taxon>Pentapetalae</taxon>
        <taxon>asterids</taxon>
        <taxon>lamiids</taxon>
        <taxon>Gentianales</taxon>
        <taxon>Rubiaceae</taxon>
        <taxon>Cinchonoideae</taxon>
        <taxon>Cinchoneae</taxon>
        <taxon>Cinchona</taxon>
    </lineage>
</organism>
<feature type="transmembrane region" description="Helical" evidence="11">
    <location>
        <begin position="12"/>
        <end position="31"/>
    </location>
</feature>
<dbReference type="AlphaFoldDB" id="A0ABD2YPM1"/>
<keyword evidence="11" id="KW-1133">Transmembrane helix</keyword>
<evidence type="ECO:0000256" key="2">
    <source>
        <dbReference type="ARBA" id="ARBA00009431"/>
    </source>
</evidence>
<dbReference type="PROSITE" id="PS00560">
    <property type="entry name" value="CARBOXYPEPT_SER_HIS"/>
    <property type="match status" value="1"/>
</dbReference>
<dbReference type="PRINTS" id="PR00724">
    <property type="entry name" value="CRBOXYPTASEC"/>
</dbReference>
<dbReference type="InterPro" id="IPR033124">
    <property type="entry name" value="Ser_caboxypep_his_AS"/>
</dbReference>
<sequence length="486" mass="54696">MASSTSHPTADSTLLVVVLLYFFSVFLGALMPCINAYPNSSQESDRIIKLPGQPKSPPISQFSGYVTANQAHGRALFYWFFEAQSQPTKKPLLLWLNGGPGCSSIGYGAAAELGPLRVAKNGTGLDFNKYSWSKEANLLFVESPIGVGFSYTNTSSDLTKLNDQFAAEDAYSFLVNWLERFPQFKTRDFYISGESYAGHYVPQLAELVYDRNNDATKYPHINLKGFIVGNPETDDYYDYKGLLEYAWSHAVISDQEYEKAKQVCNFKLYDWTLECNEAMNVVFKKYDEIDIYNIYAPACLLKLNSTSSSSDGIASTRSKGRSIRRMRFIPGGYDPCYSTYAEEYFNRIDVQTAFHANTRGGKSPVKWEVCSYSVFRTYRDTVPSLLPVYRKLINGGLKIWIYSGDADGRVPVIGSRYCIEALNLQVKSPWHSWYHRHQVGGRIVEYEGLTFVTIRGAGHLVPLNKPSQALALIDSFLSGNSLPIRR</sequence>
<keyword evidence="11" id="KW-0472">Membrane</keyword>
<dbReference type="Gene3D" id="3.40.50.1820">
    <property type="entry name" value="alpha/beta hydrolase"/>
    <property type="match status" value="1"/>
</dbReference>
<dbReference type="EMBL" id="JBJUIK010000013">
    <property type="protein sequence ID" value="KAL3508207.1"/>
    <property type="molecule type" value="Genomic_DNA"/>
</dbReference>
<evidence type="ECO:0000256" key="7">
    <source>
        <dbReference type="ARBA" id="ARBA00022801"/>
    </source>
</evidence>
<evidence type="ECO:0000256" key="8">
    <source>
        <dbReference type="ARBA" id="ARBA00023157"/>
    </source>
</evidence>
<keyword evidence="7 10" id="KW-0378">Hydrolase</keyword>
<evidence type="ECO:0000256" key="11">
    <source>
        <dbReference type="SAM" id="Phobius"/>
    </source>
</evidence>
<dbReference type="Proteomes" id="UP001630127">
    <property type="component" value="Unassembled WGS sequence"/>
</dbReference>
<reference evidence="12 13" key="1">
    <citation type="submission" date="2024-11" db="EMBL/GenBank/DDBJ databases">
        <title>A near-complete genome assembly of Cinchona calisaya.</title>
        <authorList>
            <person name="Lian D.C."/>
            <person name="Zhao X.W."/>
            <person name="Wei L."/>
        </authorList>
    </citation>
    <scope>NUCLEOTIDE SEQUENCE [LARGE SCALE GENOMIC DNA]</scope>
    <source>
        <tissue evidence="12">Nenye</tissue>
    </source>
</reference>
<dbReference type="PANTHER" id="PTHR11802">
    <property type="entry name" value="SERINE PROTEASE FAMILY S10 SERINE CARBOXYPEPTIDASE"/>
    <property type="match status" value="1"/>
</dbReference>
<gene>
    <name evidence="12" type="ORF">ACH5RR_033589</name>
</gene>
<evidence type="ECO:0000256" key="6">
    <source>
        <dbReference type="ARBA" id="ARBA00022729"/>
    </source>
</evidence>
<dbReference type="SUPFAM" id="SSF53474">
    <property type="entry name" value="alpha/beta-Hydrolases"/>
    <property type="match status" value="1"/>
</dbReference>
<name>A0ABD2YPM1_9GENT</name>
<evidence type="ECO:0000313" key="12">
    <source>
        <dbReference type="EMBL" id="KAL3508207.1"/>
    </source>
</evidence>
<dbReference type="InterPro" id="IPR029058">
    <property type="entry name" value="AB_hydrolase_fold"/>
</dbReference>
<comment type="caution">
    <text evidence="12">The sequence shown here is derived from an EMBL/GenBank/DDBJ whole genome shotgun (WGS) entry which is preliminary data.</text>
</comment>
<protein>
    <recommendedName>
        <fullName evidence="10">Carboxypeptidase</fullName>
        <ecNumber evidence="10">3.4.16.-</ecNumber>
    </recommendedName>
</protein>
<evidence type="ECO:0000256" key="4">
    <source>
        <dbReference type="ARBA" id="ARBA00022645"/>
    </source>
</evidence>